<dbReference type="Proteomes" id="UP000011885">
    <property type="component" value="Unassembled WGS sequence"/>
</dbReference>
<proteinExistence type="predicted"/>
<evidence type="ECO:0000313" key="2">
    <source>
        <dbReference type="Proteomes" id="UP000011885"/>
    </source>
</evidence>
<gene>
    <name evidence="1" type="ORF">RSSM_01140</name>
</gene>
<comment type="caution">
    <text evidence="1">The sequence shown here is derived from an EMBL/GenBank/DDBJ whole genome shotgun (WGS) entry which is preliminary data.</text>
</comment>
<evidence type="ECO:0000313" key="1">
    <source>
        <dbReference type="EMBL" id="EMI57433.1"/>
    </source>
</evidence>
<dbReference type="AlphaFoldDB" id="M5UN43"/>
<accession>M5UN43</accession>
<protein>
    <submittedName>
        <fullName evidence="1">Uncharacterized protein</fullName>
    </submittedName>
</protein>
<name>M5UN43_9BACT</name>
<organism evidence="1 2">
    <name type="scientific">Rhodopirellula sallentina SM41</name>
    <dbReference type="NCBI Taxonomy" id="1263870"/>
    <lineage>
        <taxon>Bacteria</taxon>
        <taxon>Pseudomonadati</taxon>
        <taxon>Planctomycetota</taxon>
        <taxon>Planctomycetia</taxon>
        <taxon>Pirellulales</taxon>
        <taxon>Pirellulaceae</taxon>
        <taxon>Rhodopirellula</taxon>
    </lineage>
</organism>
<dbReference type="EMBL" id="ANOH01000094">
    <property type="protein sequence ID" value="EMI57433.1"/>
    <property type="molecule type" value="Genomic_DNA"/>
</dbReference>
<keyword evidence="2" id="KW-1185">Reference proteome</keyword>
<reference evidence="1 2" key="1">
    <citation type="journal article" date="2013" name="Mar. Genomics">
        <title>Expression of sulfatases in Rhodopirellula baltica and the diversity of sulfatases in the genus Rhodopirellula.</title>
        <authorList>
            <person name="Wegner C.E."/>
            <person name="Richter-Heitmann T."/>
            <person name="Klindworth A."/>
            <person name="Klockow C."/>
            <person name="Richter M."/>
            <person name="Achstetter T."/>
            <person name="Glockner F.O."/>
            <person name="Harder J."/>
        </authorList>
    </citation>
    <scope>NUCLEOTIDE SEQUENCE [LARGE SCALE GENOMIC DNA]</scope>
    <source>
        <strain evidence="1 2">SM41</strain>
    </source>
</reference>
<sequence length="46" mass="5180">MAGVGDGAITMTVWIAVESPREQAARRSRAEKSRRDVFWRRCFGPA</sequence>